<gene>
    <name evidence="2" type="ORF">LSTR_LSTR002331</name>
</gene>
<feature type="coiled-coil region" evidence="1">
    <location>
        <begin position="35"/>
        <end position="69"/>
    </location>
</feature>
<dbReference type="AlphaFoldDB" id="A0A482X319"/>
<keyword evidence="3" id="KW-1185">Reference proteome</keyword>
<dbReference type="SMR" id="A0A482X319"/>
<accession>A0A482X319</accession>
<evidence type="ECO:0000313" key="2">
    <source>
        <dbReference type="EMBL" id="RZF39928.1"/>
    </source>
</evidence>
<dbReference type="Proteomes" id="UP000291343">
    <property type="component" value="Unassembled WGS sequence"/>
</dbReference>
<dbReference type="EMBL" id="QKKF02019433">
    <property type="protein sequence ID" value="RZF39928.1"/>
    <property type="molecule type" value="Genomic_DNA"/>
</dbReference>
<evidence type="ECO:0000313" key="3">
    <source>
        <dbReference type="Proteomes" id="UP000291343"/>
    </source>
</evidence>
<protein>
    <submittedName>
        <fullName evidence="2">Uncharacterized protein</fullName>
    </submittedName>
</protein>
<name>A0A482X319_LAOST</name>
<evidence type="ECO:0000256" key="1">
    <source>
        <dbReference type="SAM" id="Coils"/>
    </source>
</evidence>
<keyword evidence="1" id="KW-0175">Coiled coil</keyword>
<comment type="caution">
    <text evidence="2">The sequence shown here is derived from an EMBL/GenBank/DDBJ whole genome shotgun (WGS) entry which is preliminary data.</text>
</comment>
<dbReference type="OrthoDB" id="5984028at2759"/>
<sequence length="141" mass="16494">MMGLLPFRWDNYFIEIINFDYFRILNRGENKVEKRSEKEKLIDSLKAELQLTQGRQQAAEEKVDDLEQYSRRNTIEIHGIPETHNEDYYILLTVAEVAKTIGFDRYISGNDRCMSKVIQGTGHNETGTLQYSGEIREGSRR</sequence>
<proteinExistence type="predicted"/>
<organism evidence="2 3">
    <name type="scientific">Laodelphax striatellus</name>
    <name type="common">Small brown planthopper</name>
    <name type="synonym">Delphax striatella</name>
    <dbReference type="NCBI Taxonomy" id="195883"/>
    <lineage>
        <taxon>Eukaryota</taxon>
        <taxon>Metazoa</taxon>
        <taxon>Ecdysozoa</taxon>
        <taxon>Arthropoda</taxon>
        <taxon>Hexapoda</taxon>
        <taxon>Insecta</taxon>
        <taxon>Pterygota</taxon>
        <taxon>Neoptera</taxon>
        <taxon>Paraneoptera</taxon>
        <taxon>Hemiptera</taxon>
        <taxon>Auchenorrhyncha</taxon>
        <taxon>Fulgoroidea</taxon>
        <taxon>Delphacidae</taxon>
        <taxon>Criomorphinae</taxon>
        <taxon>Laodelphax</taxon>
    </lineage>
</organism>
<dbReference type="InParanoid" id="A0A482X319"/>
<reference evidence="2 3" key="1">
    <citation type="journal article" date="2017" name="Gigascience">
        <title>Genome sequence of the small brown planthopper, Laodelphax striatellus.</title>
        <authorList>
            <person name="Zhu J."/>
            <person name="Jiang F."/>
            <person name="Wang X."/>
            <person name="Yang P."/>
            <person name="Bao Y."/>
            <person name="Zhao W."/>
            <person name="Wang W."/>
            <person name="Lu H."/>
            <person name="Wang Q."/>
            <person name="Cui N."/>
            <person name="Li J."/>
            <person name="Chen X."/>
            <person name="Luo L."/>
            <person name="Yu J."/>
            <person name="Kang L."/>
            <person name="Cui F."/>
        </authorList>
    </citation>
    <scope>NUCLEOTIDE SEQUENCE [LARGE SCALE GENOMIC DNA]</scope>
    <source>
        <strain evidence="2">Lst14</strain>
    </source>
</reference>